<dbReference type="HOGENOM" id="CLU_1486821_0_0_6"/>
<dbReference type="KEGG" id="dja:HY57_10565"/>
<protein>
    <submittedName>
        <fullName evidence="1">Uncharacterized protein</fullName>
    </submittedName>
</protein>
<reference evidence="1 2" key="1">
    <citation type="submission" date="2014-07" db="EMBL/GenBank/DDBJ databases">
        <title>Complete Genome Sequence of Dyella japonica Strain A8 Isolated from Malaysian Tropical Soil.</title>
        <authorList>
            <person name="Hui R.K.H."/>
            <person name="Chen J.-W."/>
            <person name="Chan K.-G."/>
            <person name="Leung F.C.C."/>
        </authorList>
    </citation>
    <scope>NUCLEOTIDE SEQUENCE [LARGE SCALE GENOMIC DNA]</scope>
    <source>
        <strain evidence="1 2">A8</strain>
    </source>
</reference>
<keyword evidence="2" id="KW-1185">Reference proteome</keyword>
<evidence type="ECO:0000313" key="2">
    <source>
        <dbReference type="Proteomes" id="UP000027987"/>
    </source>
</evidence>
<organism evidence="1 2">
    <name type="scientific">Dyella japonica A8</name>
    <dbReference type="NCBI Taxonomy" id="1217721"/>
    <lineage>
        <taxon>Bacteria</taxon>
        <taxon>Pseudomonadati</taxon>
        <taxon>Pseudomonadota</taxon>
        <taxon>Gammaproteobacteria</taxon>
        <taxon>Lysobacterales</taxon>
        <taxon>Rhodanobacteraceae</taxon>
        <taxon>Dyella</taxon>
    </lineage>
</organism>
<dbReference type="EMBL" id="CP008884">
    <property type="protein sequence ID" value="AIF47673.1"/>
    <property type="molecule type" value="Genomic_DNA"/>
</dbReference>
<dbReference type="Proteomes" id="UP000027987">
    <property type="component" value="Chromosome"/>
</dbReference>
<sequence length="181" mass="19724">MNLEQELIAMFQQVYQSHLKVLQQLDGLVTGRHADMRHVTESGGETWPWRMDGLSMIPRRTTSRTTSPAVSLFVCGAALKQIASNLPEGQAKTELMSAAQQTIMDWEDDFCGTPPRPRPALDLAAALVNYAEELGQGTLKNLILAEAGQIAQKAFVGASIPGDRIEQVLADQVETGRSAPH</sequence>
<gene>
    <name evidence="1" type="ORF">HY57_10565</name>
</gene>
<proteinExistence type="predicted"/>
<name>A0A075K667_9GAMM</name>
<dbReference type="AlphaFoldDB" id="A0A075K667"/>
<dbReference type="RefSeq" id="WP_019465994.1">
    <property type="nucleotide sequence ID" value="NZ_ALOY01000167.1"/>
</dbReference>
<dbReference type="PATRIC" id="fig|1217721.7.peg.2185"/>
<accession>A0A075K667</accession>
<evidence type="ECO:0000313" key="1">
    <source>
        <dbReference type="EMBL" id="AIF47673.1"/>
    </source>
</evidence>